<dbReference type="PANTHER" id="PTHR42834:SF1">
    <property type="entry name" value="ENDONUCLEASE_EXONUCLEASE_PHOSPHATASE FAMILY PROTEIN (AFU_ORTHOLOGUE AFUA_3G09210)"/>
    <property type="match status" value="1"/>
</dbReference>
<dbReference type="EMBL" id="JAHLFU010000284">
    <property type="protein sequence ID" value="MBU3854809.1"/>
    <property type="molecule type" value="Genomic_DNA"/>
</dbReference>
<name>A0A9E2P2C6_9BACT</name>
<keyword evidence="3" id="KW-0255">Endonuclease</keyword>
<dbReference type="SUPFAM" id="SSF56219">
    <property type="entry name" value="DNase I-like"/>
    <property type="match status" value="1"/>
</dbReference>
<accession>A0A9E2P2C6</accession>
<comment type="caution">
    <text evidence="3">The sequence shown here is derived from an EMBL/GenBank/DDBJ whole genome shotgun (WGS) entry which is preliminary data.</text>
</comment>
<keyword evidence="3" id="KW-0378">Hydrolase</keyword>
<evidence type="ECO:0000313" key="3">
    <source>
        <dbReference type="EMBL" id="MBU3854809.1"/>
    </source>
</evidence>
<feature type="signal peptide" evidence="1">
    <location>
        <begin position="1"/>
        <end position="21"/>
    </location>
</feature>
<sequence length="347" mass="39441">MKRLWLFAVCCSMLLASYAQEKKYSMYAVGFYNLENLFDTIHDEGKNDYEYLPNGTGRWNGLKYFSKLKNMSSVLAELGTDRLPNIGAAVIGVSEVENARALTDLVNQPALKKKGMRFVHIEGPDTRGVDCALLYNPQLFVPQKSFLKPYVFEPVDTTYKTRGFLTVQGTLAGDSITFIVCHWPSRFAGSYHRELAGKQVKVLKDSILSANPQMKVVVMGDMNDDPFNVSMAKELSAKKNIDKVGSDDMYNPWWSILTDKGQGTLLYDGKWNLFDQIVVSPNLLNKKGERDFSTLKFFKNEIFMRDYLFQTEGKYKGNIKRTTASGVWLNGYSDHLPVVIYLLKEKK</sequence>
<dbReference type="PANTHER" id="PTHR42834">
    <property type="entry name" value="ENDONUCLEASE/EXONUCLEASE/PHOSPHATASE FAMILY PROTEIN (AFU_ORTHOLOGUE AFUA_3G09210)"/>
    <property type="match status" value="1"/>
</dbReference>
<feature type="chain" id="PRO_5039635423" evidence="1">
    <location>
        <begin position="22"/>
        <end position="347"/>
    </location>
</feature>
<keyword evidence="1" id="KW-0732">Signal</keyword>
<reference evidence="3" key="2">
    <citation type="submission" date="2021-04" db="EMBL/GenBank/DDBJ databases">
        <authorList>
            <person name="Gilroy R."/>
        </authorList>
    </citation>
    <scope>NUCLEOTIDE SEQUENCE</scope>
    <source>
        <strain evidence="3">G3-2149</strain>
    </source>
</reference>
<dbReference type="Gene3D" id="3.60.10.10">
    <property type="entry name" value="Endonuclease/exonuclease/phosphatase"/>
    <property type="match status" value="1"/>
</dbReference>
<evidence type="ECO:0000313" key="4">
    <source>
        <dbReference type="Proteomes" id="UP000823865"/>
    </source>
</evidence>
<dbReference type="AlphaFoldDB" id="A0A9E2P2C6"/>
<dbReference type="Proteomes" id="UP000823865">
    <property type="component" value="Unassembled WGS sequence"/>
</dbReference>
<evidence type="ECO:0000256" key="1">
    <source>
        <dbReference type="SAM" id="SignalP"/>
    </source>
</evidence>
<reference evidence="3" key="1">
    <citation type="journal article" date="2021" name="PeerJ">
        <title>Extensive microbial diversity within the chicken gut microbiome revealed by metagenomics and culture.</title>
        <authorList>
            <person name="Gilroy R."/>
            <person name="Ravi A."/>
            <person name="Getino M."/>
            <person name="Pursley I."/>
            <person name="Horton D.L."/>
            <person name="Alikhan N.F."/>
            <person name="Baker D."/>
            <person name="Gharbi K."/>
            <person name="Hall N."/>
            <person name="Watson M."/>
            <person name="Adriaenssens E.M."/>
            <person name="Foster-Nyarko E."/>
            <person name="Jarju S."/>
            <person name="Secka A."/>
            <person name="Antonio M."/>
            <person name="Oren A."/>
            <person name="Chaudhuri R.R."/>
            <person name="La Ragione R."/>
            <person name="Hildebrand F."/>
            <person name="Pallen M.J."/>
        </authorList>
    </citation>
    <scope>NUCLEOTIDE SEQUENCE</scope>
    <source>
        <strain evidence="3">G3-2149</strain>
    </source>
</reference>
<dbReference type="InterPro" id="IPR036691">
    <property type="entry name" value="Endo/exonu/phosph_ase_sf"/>
</dbReference>
<dbReference type="Pfam" id="PF19580">
    <property type="entry name" value="Exo_endo_phos_3"/>
    <property type="match status" value="1"/>
</dbReference>
<gene>
    <name evidence="3" type="ORF">H9789_13545</name>
</gene>
<organism evidence="3 4">
    <name type="scientific">Candidatus Paraprevotella stercoravium</name>
    <dbReference type="NCBI Taxonomy" id="2838725"/>
    <lineage>
        <taxon>Bacteria</taxon>
        <taxon>Pseudomonadati</taxon>
        <taxon>Bacteroidota</taxon>
        <taxon>Bacteroidia</taxon>
        <taxon>Bacteroidales</taxon>
        <taxon>Prevotellaceae</taxon>
        <taxon>Paraprevotella</taxon>
    </lineage>
</organism>
<proteinExistence type="predicted"/>
<evidence type="ECO:0000259" key="2">
    <source>
        <dbReference type="Pfam" id="PF19580"/>
    </source>
</evidence>
<dbReference type="InterPro" id="IPR005135">
    <property type="entry name" value="Endo/exonuclease/phosphatase"/>
</dbReference>
<dbReference type="GO" id="GO:0004519">
    <property type="term" value="F:endonuclease activity"/>
    <property type="evidence" value="ECO:0007669"/>
    <property type="project" value="UniProtKB-KW"/>
</dbReference>
<feature type="domain" description="Endonuclease/exonuclease/phosphatase" evidence="2">
    <location>
        <begin position="29"/>
        <end position="344"/>
    </location>
</feature>
<protein>
    <submittedName>
        <fullName evidence="3">Endonuclease/exonuclease/phosphatase family protein</fullName>
    </submittedName>
</protein>
<keyword evidence="3" id="KW-0540">Nuclease</keyword>